<dbReference type="GO" id="GO:0043529">
    <property type="term" value="C:GET complex"/>
    <property type="evidence" value="ECO:0007669"/>
    <property type="project" value="TreeGrafter"/>
</dbReference>
<dbReference type="InterPro" id="IPR016300">
    <property type="entry name" value="ATPase_ArsA/GET3"/>
</dbReference>
<evidence type="ECO:0000259" key="2">
    <source>
        <dbReference type="Pfam" id="PF02374"/>
    </source>
</evidence>
<sequence>MESEIKINKTTLSNLLQRKSLQWIMFGGKGGVGKTTISCSFAIELSKFRESVLIISTDPAHNLSDAFDQKITSEPTKINGFTNLYAMETNNSFELDEKDDLEKKLDNSQSNPTFNFFQNATKSFPGIDEMMNFFNFMKLVSDMEFSVVVFDTAPTGHTLKLLSLPEFLNKPFSKIFDLKSTALKLATKLMPDFLSESDEPEEEQMDILNKSLDQVTAQLRDSEKTTFINVCIAEFLSLYETERMVQELFKFGINTNNLVVNQLIIPEKSEKILEILKQDQQTQEEIANGIQTKLKINSQNDSENLRFLKNCPLCDSRSRLQKKYLDDIDILYEDFYVTKMPLFPFEIRGIERLKRFSQLLFDPY</sequence>
<dbReference type="PANTHER" id="PTHR10803">
    <property type="entry name" value="ARSENICAL PUMP-DRIVING ATPASE ARSENITE-TRANSLOCATING ATPASE"/>
    <property type="match status" value="1"/>
</dbReference>
<name>A0A9Q0L6H5_ANAIG</name>
<feature type="domain" description="ArsA/GET3 Anion-transporting ATPase-like" evidence="2">
    <location>
        <begin position="22"/>
        <end position="292"/>
    </location>
</feature>
<dbReference type="NCBIfam" id="TIGR00345">
    <property type="entry name" value="GET3_arsA_TRC40"/>
    <property type="match status" value="1"/>
</dbReference>
<feature type="domain" description="ArsA/GET3 Anion-transporting ATPase-like" evidence="2">
    <location>
        <begin position="310"/>
        <end position="361"/>
    </location>
</feature>
<proteinExistence type="inferred from homology"/>
<dbReference type="InterPro" id="IPR025723">
    <property type="entry name" value="ArsA/GET3_ATPase-like"/>
</dbReference>
<dbReference type="OMA" id="MDAPYEF"/>
<evidence type="ECO:0000313" key="4">
    <source>
        <dbReference type="Proteomes" id="UP001149090"/>
    </source>
</evidence>
<evidence type="ECO:0000313" key="3">
    <source>
        <dbReference type="EMBL" id="KAJ5067247.1"/>
    </source>
</evidence>
<organism evidence="3 4">
    <name type="scientific">Anaeramoeba ignava</name>
    <name type="common">Anaerobic marine amoeba</name>
    <dbReference type="NCBI Taxonomy" id="1746090"/>
    <lineage>
        <taxon>Eukaryota</taxon>
        <taxon>Metamonada</taxon>
        <taxon>Anaeramoebidae</taxon>
        <taxon>Anaeramoeba</taxon>
    </lineage>
</organism>
<dbReference type="Gene3D" id="3.40.50.300">
    <property type="entry name" value="P-loop containing nucleotide triphosphate hydrolases"/>
    <property type="match status" value="1"/>
</dbReference>
<gene>
    <name evidence="3" type="ORF">M0811_13117</name>
</gene>
<dbReference type="Proteomes" id="UP001149090">
    <property type="component" value="Unassembled WGS sequence"/>
</dbReference>
<comment type="caution">
    <text evidence="3">The sequence shown here is derived from an EMBL/GenBank/DDBJ whole genome shotgun (WGS) entry which is preliminary data.</text>
</comment>
<dbReference type="GO" id="GO:0016887">
    <property type="term" value="F:ATP hydrolysis activity"/>
    <property type="evidence" value="ECO:0007669"/>
    <property type="project" value="InterPro"/>
</dbReference>
<dbReference type="PANTHER" id="PTHR10803:SF3">
    <property type="entry name" value="ATPASE GET3"/>
    <property type="match status" value="1"/>
</dbReference>
<dbReference type="EMBL" id="JAPDFW010000131">
    <property type="protein sequence ID" value="KAJ5067247.1"/>
    <property type="molecule type" value="Genomic_DNA"/>
</dbReference>
<keyword evidence="4" id="KW-1185">Reference proteome</keyword>
<dbReference type="GO" id="GO:0005524">
    <property type="term" value="F:ATP binding"/>
    <property type="evidence" value="ECO:0007669"/>
    <property type="project" value="InterPro"/>
</dbReference>
<dbReference type="CDD" id="cd02035">
    <property type="entry name" value="ArsA"/>
    <property type="match status" value="1"/>
</dbReference>
<dbReference type="GO" id="GO:0071816">
    <property type="term" value="P:tail-anchored membrane protein insertion into ER membrane"/>
    <property type="evidence" value="ECO:0007669"/>
    <property type="project" value="TreeGrafter"/>
</dbReference>
<evidence type="ECO:0000256" key="1">
    <source>
        <dbReference type="ARBA" id="ARBA00011040"/>
    </source>
</evidence>
<dbReference type="OrthoDB" id="1770at2759"/>
<protein>
    <submittedName>
        <fullName evidence="3">Atpase asna1</fullName>
    </submittedName>
</protein>
<dbReference type="AlphaFoldDB" id="A0A9Q0L6H5"/>
<reference evidence="3" key="1">
    <citation type="submission" date="2022-10" db="EMBL/GenBank/DDBJ databases">
        <title>Novel sulphate-reducing endosymbionts in the free-living metamonad Anaeramoeba.</title>
        <authorList>
            <person name="Jerlstrom-Hultqvist J."/>
            <person name="Cepicka I."/>
            <person name="Gallot-Lavallee L."/>
            <person name="Salas-Leiva D."/>
            <person name="Curtis B.A."/>
            <person name="Zahonova K."/>
            <person name="Pipaliya S."/>
            <person name="Dacks J."/>
            <person name="Roger A.J."/>
        </authorList>
    </citation>
    <scope>NUCLEOTIDE SEQUENCE</scope>
    <source>
        <strain evidence="3">BMAN</strain>
    </source>
</reference>
<accession>A0A9Q0L6H5</accession>
<dbReference type="Pfam" id="PF02374">
    <property type="entry name" value="ArsA_ATPase"/>
    <property type="match status" value="2"/>
</dbReference>
<dbReference type="SUPFAM" id="SSF52540">
    <property type="entry name" value="P-loop containing nucleoside triphosphate hydrolases"/>
    <property type="match status" value="1"/>
</dbReference>
<dbReference type="InterPro" id="IPR027417">
    <property type="entry name" value="P-loop_NTPase"/>
</dbReference>
<comment type="similarity">
    <text evidence="1">Belongs to the arsA ATPase family.</text>
</comment>